<dbReference type="SMART" id="SM00020">
    <property type="entry name" value="Tryp_SPc"/>
    <property type="match status" value="1"/>
</dbReference>
<dbReference type="InterPro" id="IPR009003">
    <property type="entry name" value="Peptidase_S1_PA"/>
</dbReference>
<evidence type="ECO:0000313" key="8">
    <source>
        <dbReference type="Proteomes" id="UP001175261"/>
    </source>
</evidence>
<dbReference type="InterPro" id="IPR001254">
    <property type="entry name" value="Trypsin_dom"/>
</dbReference>
<comment type="subcellular location">
    <subcellularLocation>
        <location evidence="1">Secreted</location>
    </subcellularLocation>
</comment>
<dbReference type="CDD" id="cd00190">
    <property type="entry name" value="Tryp_SPc"/>
    <property type="match status" value="1"/>
</dbReference>
<dbReference type="InterPro" id="IPR018114">
    <property type="entry name" value="TRYPSIN_HIS"/>
</dbReference>
<dbReference type="GO" id="GO:0051604">
    <property type="term" value="P:protein maturation"/>
    <property type="evidence" value="ECO:0007669"/>
    <property type="project" value="UniProtKB-ARBA"/>
</dbReference>
<evidence type="ECO:0000256" key="5">
    <source>
        <dbReference type="SAM" id="SignalP"/>
    </source>
</evidence>
<dbReference type="PROSITE" id="PS00134">
    <property type="entry name" value="TRYPSIN_HIS"/>
    <property type="match status" value="1"/>
</dbReference>
<dbReference type="PROSITE" id="PS00135">
    <property type="entry name" value="TRYPSIN_SER"/>
    <property type="match status" value="1"/>
</dbReference>
<keyword evidence="4" id="KW-0378">Hydrolase</keyword>
<name>A0AA39GCH7_SARSR</name>
<dbReference type="EMBL" id="JAPDFR010000008">
    <property type="protein sequence ID" value="KAK0384039.1"/>
    <property type="molecule type" value="Genomic_DNA"/>
</dbReference>
<dbReference type="PROSITE" id="PS50240">
    <property type="entry name" value="TRYPSIN_DOM"/>
    <property type="match status" value="1"/>
</dbReference>
<keyword evidence="3" id="KW-1015">Disulfide bond</keyword>
<organism evidence="7 8">
    <name type="scientific">Sarocladium strictum</name>
    <name type="common">Black bundle disease fungus</name>
    <name type="synonym">Acremonium strictum</name>
    <dbReference type="NCBI Taxonomy" id="5046"/>
    <lineage>
        <taxon>Eukaryota</taxon>
        <taxon>Fungi</taxon>
        <taxon>Dikarya</taxon>
        <taxon>Ascomycota</taxon>
        <taxon>Pezizomycotina</taxon>
        <taxon>Sordariomycetes</taxon>
        <taxon>Hypocreomycetidae</taxon>
        <taxon>Hypocreales</taxon>
        <taxon>Sarocladiaceae</taxon>
        <taxon>Sarocladium</taxon>
    </lineage>
</organism>
<dbReference type="AlphaFoldDB" id="A0AA39GCH7"/>
<feature type="signal peptide" evidence="5">
    <location>
        <begin position="1"/>
        <end position="16"/>
    </location>
</feature>
<evidence type="ECO:0000256" key="1">
    <source>
        <dbReference type="ARBA" id="ARBA00004613"/>
    </source>
</evidence>
<evidence type="ECO:0000313" key="7">
    <source>
        <dbReference type="EMBL" id="KAK0384039.1"/>
    </source>
</evidence>
<dbReference type="PANTHER" id="PTHR24252">
    <property type="entry name" value="ACROSIN-RELATED"/>
    <property type="match status" value="1"/>
</dbReference>
<dbReference type="InterPro" id="IPR033116">
    <property type="entry name" value="TRYPSIN_SER"/>
</dbReference>
<evidence type="ECO:0000259" key="6">
    <source>
        <dbReference type="PROSITE" id="PS50240"/>
    </source>
</evidence>
<reference evidence="7" key="1">
    <citation type="submission" date="2022-10" db="EMBL/GenBank/DDBJ databases">
        <title>Determination and structural analysis of whole genome sequence of Sarocladium strictum F4-1.</title>
        <authorList>
            <person name="Hu L."/>
            <person name="Jiang Y."/>
        </authorList>
    </citation>
    <scope>NUCLEOTIDE SEQUENCE</scope>
    <source>
        <strain evidence="7">F4-1</strain>
    </source>
</reference>
<dbReference type="InterPro" id="IPR043504">
    <property type="entry name" value="Peptidase_S1_PA_chymotrypsin"/>
</dbReference>
<evidence type="ECO:0000256" key="2">
    <source>
        <dbReference type="ARBA" id="ARBA00022525"/>
    </source>
</evidence>
<dbReference type="PRINTS" id="PR00722">
    <property type="entry name" value="CHYMOTRYPSIN"/>
</dbReference>
<dbReference type="PANTHER" id="PTHR24252:SF7">
    <property type="entry name" value="HYALIN"/>
    <property type="match status" value="1"/>
</dbReference>
<keyword evidence="8" id="KW-1185">Reference proteome</keyword>
<dbReference type="Gene3D" id="2.40.10.10">
    <property type="entry name" value="Trypsin-like serine proteases"/>
    <property type="match status" value="2"/>
</dbReference>
<dbReference type="FunFam" id="2.40.10.10:FF:000047">
    <property type="entry name" value="Trypsin eta"/>
    <property type="match status" value="1"/>
</dbReference>
<keyword evidence="4" id="KW-0645">Protease</keyword>
<sequence length="253" mass="25623">MVSLTALVSLLGLAAALPNPQAGTKQLIVGGTSAATGEFPYIVSLQQNSRHFCGGVLLNANTVLTAAHCTEGSSASSVTIRAGTNRWASGGVTSRVSSLRVHPNYVSSTTDNDIAIWKLSTSIAQSSLVAYATLPTQGSDPAANSAVTVAGWGYTSEDSGAVASSLLKVTVPVVSRATCRSEYGSSAITNNMVCAGLPQGGKDSCSGDSGGPLVNASGTLVGLVSWGNGCARAGYSGVYTRVGNYVQWIAQNI</sequence>
<proteinExistence type="predicted"/>
<dbReference type="GO" id="GO:0004252">
    <property type="term" value="F:serine-type endopeptidase activity"/>
    <property type="evidence" value="ECO:0007669"/>
    <property type="project" value="InterPro"/>
</dbReference>
<dbReference type="Proteomes" id="UP001175261">
    <property type="component" value="Unassembled WGS sequence"/>
</dbReference>
<feature type="domain" description="Peptidase S1" evidence="6">
    <location>
        <begin position="28"/>
        <end position="253"/>
    </location>
</feature>
<evidence type="ECO:0000256" key="4">
    <source>
        <dbReference type="RuleBase" id="RU363034"/>
    </source>
</evidence>
<evidence type="ECO:0000256" key="3">
    <source>
        <dbReference type="ARBA" id="ARBA00023157"/>
    </source>
</evidence>
<dbReference type="GO" id="GO:0005576">
    <property type="term" value="C:extracellular region"/>
    <property type="evidence" value="ECO:0007669"/>
    <property type="project" value="UniProtKB-SubCell"/>
</dbReference>
<accession>A0AA39GCH7</accession>
<dbReference type="SUPFAM" id="SSF50494">
    <property type="entry name" value="Trypsin-like serine proteases"/>
    <property type="match status" value="1"/>
</dbReference>
<dbReference type="Pfam" id="PF00089">
    <property type="entry name" value="Trypsin"/>
    <property type="match status" value="1"/>
</dbReference>
<dbReference type="GO" id="GO:0006508">
    <property type="term" value="P:proteolysis"/>
    <property type="evidence" value="ECO:0007669"/>
    <property type="project" value="UniProtKB-KW"/>
</dbReference>
<comment type="caution">
    <text evidence="7">The sequence shown here is derived from an EMBL/GenBank/DDBJ whole genome shotgun (WGS) entry which is preliminary data.</text>
</comment>
<keyword evidence="5" id="KW-0732">Signal</keyword>
<gene>
    <name evidence="7" type="ORF">NLU13_8128</name>
</gene>
<keyword evidence="4" id="KW-0720">Serine protease</keyword>
<dbReference type="InterPro" id="IPR001314">
    <property type="entry name" value="Peptidase_S1A"/>
</dbReference>
<protein>
    <recommendedName>
        <fullName evidence="6">Peptidase S1 domain-containing protein</fullName>
    </recommendedName>
</protein>
<feature type="chain" id="PRO_5041439350" description="Peptidase S1 domain-containing protein" evidence="5">
    <location>
        <begin position="17"/>
        <end position="253"/>
    </location>
</feature>
<keyword evidence="2" id="KW-0964">Secreted</keyword>